<reference evidence="1" key="1">
    <citation type="journal article" date="2019" name="bioRxiv">
        <title>The Genome of the Zebra Mussel, Dreissena polymorpha: A Resource for Invasive Species Research.</title>
        <authorList>
            <person name="McCartney M.A."/>
            <person name="Auch B."/>
            <person name="Kono T."/>
            <person name="Mallez S."/>
            <person name="Zhang Y."/>
            <person name="Obille A."/>
            <person name="Becker A."/>
            <person name="Abrahante J.E."/>
            <person name="Garbe J."/>
            <person name="Badalamenti J.P."/>
            <person name="Herman A."/>
            <person name="Mangelson H."/>
            <person name="Liachko I."/>
            <person name="Sullivan S."/>
            <person name="Sone E.D."/>
            <person name="Koren S."/>
            <person name="Silverstein K.A.T."/>
            <person name="Beckman K.B."/>
            <person name="Gohl D.M."/>
        </authorList>
    </citation>
    <scope>NUCLEOTIDE SEQUENCE</scope>
    <source>
        <strain evidence="1">Duluth1</strain>
        <tissue evidence="1">Whole animal</tissue>
    </source>
</reference>
<gene>
    <name evidence="1" type="ORF">DPMN_075192</name>
</gene>
<name>A0A9D3YHN5_DREPO</name>
<accession>A0A9D3YHN5</accession>
<reference evidence="1" key="2">
    <citation type="submission" date="2020-11" db="EMBL/GenBank/DDBJ databases">
        <authorList>
            <person name="McCartney M.A."/>
            <person name="Auch B."/>
            <person name="Kono T."/>
            <person name="Mallez S."/>
            <person name="Becker A."/>
            <person name="Gohl D.M."/>
            <person name="Silverstein K.A.T."/>
            <person name="Koren S."/>
            <person name="Bechman K.B."/>
            <person name="Herman A."/>
            <person name="Abrahante J.E."/>
            <person name="Garbe J."/>
        </authorList>
    </citation>
    <scope>NUCLEOTIDE SEQUENCE</scope>
    <source>
        <strain evidence="1">Duluth1</strain>
        <tissue evidence="1">Whole animal</tissue>
    </source>
</reference>
<organism evidence="1 2">
    <name type="scientific">Dreissena polymorpha</name>
    <name type="common">Zebra mussel</name>
    <name type="synonym">Mytilus polymorpha</name>
    <dbReference type="NCBI Taxonomy" id="45954"/>
    <lineage>
        <taxon>Eukaryota</taxon>
        <taxon>Metazoa</taxon>
        <taxon>Spiralia</taxon>
        <taxon>Lophotrochozoa</taxon>
        <taxon>Mollusca</taxon>
        <taxon>Bivalvia</taxon>
        <taxon>Autobranchia</taxon>
        <taxon>Heteroconchia</taxon>
        <taxon>Euheterodonta</taxon>
        <taxon>Imparidentia</taxon>
        <taxon>Neoheterodontei</taxon>
        <taxon>Myida</taxon>
        <taxon>Dreissenoidea</taxon>
        <taxon>Dreissenidae</taxon>
        <taxon>Dreissena</taxon>
    </lineage>
</organism>
<evidence type="ECO:0000313" key="2">
    <source>
        <dbReference type="Proteomes" id="UP000828390"/>
    </source>
</evidence>
<dbReference type="EMBL" id="JAIWYP010000015">
    <property type="protein sequence ID" value="KAH3700221.1"/>
    <property type="molecule type" value="Genomic_DNA"/>
</dbReference>
<dbReference type="AlphaFoldDB" id="A0A9D3YHN5"/>
<dbReference type="Proteomes" id="UP000828390">
    <property type="component" value="Unassembled WGS sequence"/>
</dbReference>
<comment type="caution">
    <text evidence="1">The sequence shown here is derived from an EMBL/GenBank/DDBJ whole genome shotgun (WGS) entry which is preliminary data.</text>
</comment>
<keyword evidence="2" id="KW-1185">Reference proteome</keyword>
<sequence length="76" mass="8624">MVAISQMTMSGLCLPYHRWRCLDHGCPIIDDHVWTLVAISQMTCLDHGCHITDNHVCTMVAISQIAMSAPWLSYHR</sequence>
<proteinExistence type="predicted"/>
<evidence type="ECO:0000313" key="1">
    <source>
        <dbReference type="EMBL" id="KAH3700221.1"/>
    </source>
</evidence>
<protein>
    <submittedName>
        <fullName evidence="1">Uncharacterized protein</fullName>
    </submittedName>
</protein>